<dbReference type="EMBL" id="MU842929">
    <property type="protein sequence ID" value="KAK2025785.1"/>
    <property type="molecule type" value="Genomic_DNA"/>
</dbReference>
<dbReference type="AlphaFoldDB" id="A0AAD9M1C2"/>
<keyword evidence="1" id="KW-0732">Signal</keyword>
<organism evidence="2 3">
    <name type="scientific">Colletotrichum zoysiae</name>
    <dbReference type="NCBI Taxonomy" id="1216348"/>
    <lineage>
        <taxon>Eukaryota</taxon>
        <taxon>Fungi</taxon>
        <taxon>Dikarya</taxon>
        <taxon>Ascomycota</taxon>
        <taxon>Pezizomycotina</taxon>
        <taxon>Sordariomycetes</taxon>
        <taxon>Hypocreomycetidae</taxon>
        <taxon>Glomerellales</taxon>
        <taxon>Glomerellaceae</taxon>
        <taxon>Colletotrichum</taxon>
        <taxon>Colletotrichum graminicola species complex</taxon>
    </lineage>
</organism>
<dbReference type="Proteomes" id="UP001232148">
    <property type="component" value="Unassembled WGS sequence"/>
</dbReference>
<proteinExistence type="predicted"/>
<evidence type="ECO:0000256" key="1">
    <source>
        <dbReference type="SAM" id="SignalP"/>
    </source>
</evidence>
<accession>A0AAD9M1C2</accession>
<gene>
    <name evidence="2" type="ORF">LX32DRAFT_46683</name>
</gene>
<feature type="signal peptide" evidence="1">
    <location>
        <begin position="1"/>
        <end position="24"/>
    </location>
</feature>
<name>A0AAD9M1C2_9PEZI</name>
<feature type="chain" id="PRO_5042014076" description="Cyanovirin-N domain-containing protein" evidence="1">
    <location>
        <begin position="25"/>
        <end position="115"/>
    </location>
</feature>
<evidence type="ECO:0000313" key="3">
    <source>
        <dbReference type="Proteomes" id="UP001232148"/>
    </source>
</evidence>
<evidence type="ECO:0008006" key="4">
    <source>
        <dbReference type="Google" id="ProtNLM"/>
    </source>
</evidence>
<keyword evidence="3" id="KW-1185">Reference proteome</keyword>
<comment type="caution">
    <text evidence="2">The sequence shown here is derived from an EMBL/GenBank/DDBJ whole genome shotgun (WGS) entry which is preliminary data.</text>
</comment>
<reference evidence="2" key="1">
    <citation type="submission" date="2021-06" db="EMBL/GenBank/DDBJ databases">
        <title>Comparative genomics, transcriptomics and evolutionary studies reveal genomic signatures of adaptation to plant cell wall in hemibiotrophic fungi.</title>
        <authorList>
            <consortium name="DOE Joint Genome Institute"/>
            <person name="Baroncelli R."/>
            <person name="Diaz J.F."/>
            <person name="Benocci T."/>
            <person name="Peng M."/>
            <person name="Battaglia E."/>
            <person name="Haridas S."/>
            <person name="Andreopoulos W."/>
            <person name="Labutti K."/>
            <person name="Pangilinan J."/>
            <person name="Floch G.L."/>
            <person name="Makela M.R."/>
            <person name="Henrissat B."/>
            <person name="Grigoriev I.V."/>
            <person name="Crouch J.A."/>
            <person name="De Vries R.P."/>
            <person name="Sukno S.A."/>
            <person name="Thon M.R."/>
        </authorList>
    </citation>
    <scope>NUCLEOTIDE SEQUENCE</scope>
    <source>
        <strain evidence="2">MAFF235873</strain>
    </source>
</reference>
<protein>
    <recommendedName>
        <fullName evidence="4">Cyanovirin-N domain-containing protein</fullName>
    </recommendedName>
</protein>
<sequence>MKTSITKALVIALAATVEVAKACAEYRRCRCTMADGSENATITTQACDLYHKAAGLDGTFGEGLTSSVGNNNVTVCLGGIADNGKRGVFVDNCKMREFCAEAGATGSDSWCEKKQ</sequence>
<evidence type="ECO:0000313" key="2">
    <source>
        <dbReference type="EMBL" id="KAK2025785.1"/>
    </source>
</evidence>